<name>A0ACB9CNF3_ARCLA</name>
<comment type="caution">
    <text evidence="1">The sequence shown here is derived from an EMBL/GenBank/DDBJ whole genome shotgun (WGS) entry which is preliminary data.</text>
</comment>
<evidence type="ECO:0000313" key="2">
    <source>
        <dbReference type="Proteomes" id="UP001055879"/>
    </source>
</evidence>
<organism evidence="1 2">
    <name type="scientific">Arctium lappa</name>
    <name type="common">Greater burdock</name>
    <name type="synonym">Lappa major</name>
    <dbReference type="NCBI Taxonomy" id="4217"/>
    <lineage>
        <taxon>Eukaryota</taxon>
        <taxon>Viridiplantae</taxon>
        <taxon>Streptophyta</taxon>
        <taxon>Embryophyta</taxon>
        <taxon>Tracheophyta</taxon>
        <taxon>Spermatophyta</taxon>
        <taxon>Magnoliopsida</taxon>
        <taxon>eudicotyledons</taxon>
        <taxon>Gunneridae</taxon>
        <taxon>Pentapetalae</taxon>
        <taxon>asterids</taxon>
        <taxon>campanulids</taxon>
        <taxon>Asterales</taxon>
        <taxon>Asteraceae</taxon>
        <taxon>Carduoideae</taxon>
        <taxon>Cardueae</taxon>
        <taxon>Arctiinae</taxon>
        <taxon>Arctium</taxon>
    </lineage>
</organism>
<protein>
    <submittedName>
        <fullName evidence="1">Uncharacterized protein</fullName>
    </submittedName>
</protein>
<proteinExistence type="predicted"/>
<gene>
    <name evidence="1" type="ORF">L6452_15293</name>
</gene>
<keyword evidence="2" id="KW-1185">Reference proteome</keyword>
<reference evidence="2" key="1">
    <citation type="journal article" date="2022" name="Mol. Ecol. Resour.">
        <title>The genomes of chicory, endive, great burdock and yacon provide insights into Asteraceae palaeo-polyploidization history and plant inulin production.</title>
        <authorList>
            <person name="Fan W."/>
            <person name="Wang S."/>
            <person name="Wang H."/>
            <person name="Wang A."/>
            <person name="Jiang F."/>
            <person name="Liu H."/>
            <person name="Zhao H."/>
            <person name="Xu D."/>
            <person name="Zhang Y."/>
        </authorList>
    </citation>
    <scope>NUCLEOTIDE SEQUENCE [LARGE SCALE GENOMIC DNA]</scope>
    <source>
        <strain evidence="2">cv. Niubang</strain>
    </source>
</reference>
<dbReference type="Proteomes" id="UP001055879">
    <property type="component" value="Linkage Group LG04"/>
</dbReference>
<accession>A0ACB9CNF3</accession>
<dbReference type="EMBL" id="CM042050">
    <property type="protein sequence ID" value="KAI3735780.1"/>
    <property type="molecule type" value="Genomic_DNA"/>
</dbReference>
<reference evidence="1 2" key="2">
    <citation type="journal article" date="2022" name="Mol. Ecol. Resour.">
        <title>The genomes of chicory, endive, great burdock and yacon provide insights into Asteraceae paleo-polyploidization history and plant inulin production.</title>
        <authorList>
            <person name="Fan W."/>
            <person name="Wang S."/>
            <person name="Wang H."/>
            <person name="Wang A."/>
            <person name="Jiang F."/>
            <person name="Liu H."/>
            <person name="Zhao H."/>
            <person name="Xu D."/>
            <person name="Zhang Y."/>
        </authorList>
    </citation>
    <scope>NUCLEOTIDE SEQUENCE [LARGE SCALE GENOMIC DNA]</scope>
    <source>
        <strain evidence="2">cv. Niubang</strain>
    </source>
</reference>
<evidence type="ECO:0000313" key="1">
    <source>
        <dbReference type="EMBL" id="KAI3735780.1"/>
    </source>
</evidence>
<sequence length="127" mass="14250">MKENKHHEVPDNVLRVLACRKPKKSNNNTCRRSPSTSSSPSTNSSPSTRHVLRKSGRGLRNQGKRKLGRKGSENTRYGKPGNTRSGKSGNIVSGVINEEKSRVFLIEESVGLRLPRFEDWVCSWFEG</sequence>